<organism evidence="2">
    <name type="scientific">Anopheles sinensis</name>
    <name type="common">Mosquito</name>
    <dbReference type="NCBI Taxonomy" id="74873"/>
    <lineage>
        <taxon>Eukaryota</taxon>
        <taxon>Metazoa</taxon>
        <taxon>Ecdysozoa</taxon>
        <taxon>Arthropoda</taxon>
        <taxon>Hexapoda</taxon>
        <taxon>Insecta</taxon>
        <taxon>Pterygota</taxon>
        <taxon>Neoptera</taxon>
        <taxon>Endopterygota</taxon>
        <taxon>Diptera</taxon>
        <taxon>Nematocera</taxon>
        <taxon>Culicoidea</taxon>
        <taxon>Culicidae</taxon>
        <taxon>Anophelinae</taxon>
        <taxon>Anopheles</taxon>
    </lineage>
</organism>
<gene>
    <name evidence="2" type="ORF">ZHAS_00008737</name>
</gene>
<dbReference type="Proteomes" id="UP000030765">
    <property type="component" value="Unassembled WGS sequence"/>
</dbReference>
<evidence type="ECO:0000256" key="1">
    <source>
        <dbReference type="SAM" id="MobiDB-lite"/>
    </source>
</evidence>
<dbReference type="EnsemblMetazoa" id="ASIC008737-RA">
    <property type="protein sequence ID" value="ASIC008737-PA"/>
    <property type="gene ID" value="ASIC008737"/>
</dbReference>
<accession>A0A084VT81</accession>
<feature type="compositionally biased region" description="Basic and acidic residues" evidence="1">
    <location>
        <begin position="204"/>
        <end position="220"/>
    </location>
</feature>
<dbReference type="VEuPathDB" id="VectorBase:ASIC008737"/>
<feature type="region of interest" description="Disordered" evidence="1">
    <location>
        <begin position="196"/>
        <end position="220"/>
    </location>
</feature>
<protein>
    <submittedName>
        <fullName evidence="2 3">Uncharacterized protein</fullName>
    </submittedName>
</protein>
<proteinExistence type="predicted"/>
<keyword evidence="4" id="KW-1185">Reference proteome</keyword>
<sequence length="220" mass="24656">MRPTRSTFHGSGHRCSCRGAKVHRYFNTGNTDCVLFTFGNRDYFTDCTGGLCPSQSCLPVFFLPFFQLSFTRLTLFRTCSAEKCSQQLRRSVSTLIYFQRARGDIVKIIKSLKAEKAFDLTSYPSIDRRTLCKLCVFCVLLGTTKTLQANQPRYGFMAATCTDQCTIDTLDRLRGCGNHQNLTLSREDVSLTSLSTKSNVNESTVHDSAEPDGSSRENSD</sequence>
<dbReference type="AlphaFoldDB" id="A0A084VT81"/>
<evidence type="ECO:0000313" key="3">
    <source>
        <dbReference type="EnsemblMetazoa" id="ASIC008737-PA"/>
    </source>
</evidence>
<name>A0A084VT81_ANOSI</name>
<evidence type="ECO:0000313" key="2">
    <source>
        <dbReference type="EMBL" id="KFB41175.1"/>
    </source>
</evidence>
<reference evidence="2 4" key="1">
    <citation type="journal article" date="2014" name="BMC Genomics">
        <title>Genome sequence of Anopheles sinensis provides insight into genetics basis of mosquito competence for malaria parasites.</title>
        <authorList>
            <person name="Zhou D."/>
            <person name="Zhang D."/>
            <person name="Ding G."/>
            <person name="Shi L."/>
            <person name="Hou Q."/>
            <person name="Ye Y."/>
            <person name="Xu Y."/>
            <person name="Zhou H."/>
            <person name="Xiong C."/>
            <person name="Li S."/>
            <person name="Yu J."/>
            <person name="Hong S."/>
            <person name="Yu X."/>
            <person name="Zou P."/>
            <person name="Chen C."/>
            <person name="Chang X."/>
            <person name="Wang W."/>
            <person name="Lv Y."/>
            <person name="Sun Y."/>
            <person name="Ma L."/>
            <person name="Shen B."/>
            <person name="Zhu C."/>
        </authorList>
    </citation>
    <scope>NUCLEOTIDE SEQUENCE [LARGE SCALE GENOMIC DNA]</scope>
</reference>
<evidence type="ECO:0000313" key="4">
    <source>
        <dbReference type="Proteomes" id="UP000030765"/>
    </source>
</evidence>
<dbReference type="EMBL" id="ATLV01016272">
    <property type="status" value="NOT_ANNOTATED_CDS"/>
    <property type="molecule type" value="Genomic_DNA"/>
</dbReference>
<dbReference type="EMBL" id="KE525074">
    <property type="protein sequence ID" value="KFB41175.1"/>
    <property type="molecule type" value="Genomic_DNA"/>
</dbReference>
<reference evidence="3" key="2">
    <citation type="submission" date="2020-05" db="UniProtKB">
        <authorList>
            <consortium name="EnsemblMetazoa"/>
        </authorList>
    </citation>
    <scope>IDENTIFICATION</scope>
</reference>